<organism evidence="2 3">
    <name type="scientific">Anaerotruncus colihominis</name>
    <dbReference type="NCBI Taxonomy" id="169435"/>
    <lineage>
        <taxon>Bacteria</taxon>
        <taxon>Bacillati</taxon>
        <taxon>Bacillota</taxon>
        <taxon>Clostridia</taxon>
        <taxon>Eubacteriales</taxon>
        <taxon>Oscillospiraceae</taxon>
        <taxon>Anaerotruncus</taxon>
    </lineage>
</organism>
<accession>A0A845QLR9</accession>
<dbReference type="EMBL" id="QXWK01000018">
    <property type="protein sequence ID" value="NBH62011.1"/>
    <property type="molecule type" value="Genomic_DNA"/>
</dbReference>
<reference evidence="2 3" key="1">
    <citation type="submission" date="2018-08" db="EMBL/GenBank/DDBJ databases">
        <title>Murine metabolic-syndrome-specific gut microbial biobank.</title>
        <authorList>
            <person name="Liu C."/>
        </authorList>
    </citation>
    <scope>NUCLEOTIDE SEQUENCE [LARGE SCALE GENOMIC DNA]</scope>
    <source>
        <strain evidence="2 3">28</strain>
    </source>
</reference>
<gene>
    <name evidence="2" type="ORF">D0435_10145</name>
</gene>
<proteinExistence type="predicted"/>
<dbReference type="AlphaFoldDB" id="A0A845QLR9"/>
<protein>
    <submittedName>
        <fullName evidence="2">Uncharacterized protein</fullName>
    </submittedName>
</protein>
<name>A0A845QLR9_9FIRM</name>
<evidence type="ECO:0000313" key="3">
    <source>
        <dbReference type="Proteomes" id="UP000446866"/>
    </source>
</evidence>
<dbReference type="Proteomes" id="UP000446866">
    <property type="component" value="Unassembled WGS sequence"/>
</dbReference>
<comment type="caution">
    <text evidence="2">The sequence shown here is derived from an EMBL/GenBank/DDBJ whole genome shotgun (WGS) entry which is preliminary data.</text>
</comment>
<sequence>MLEKITQQSISGNNVKSTPGQRLTGTVSQNKHVFDKLPELIAAVLNSIVDALQSAADGDSGADCINITPITGAAGTTVQSILETYKTMLDDVYTKASIDDQLDDKADKTTVNLSVKSVSLVPETGVLVFTRQDGTTFQIDTLMEKILINFDYDKTTQSLVFTASDGTVQRISISDFITENEFSNSDTVSFSVSDSGVVTAHIKEGSITDAFLSSALKTALIAYRDAAQTAATNAAASEANAGQYASSAADSAATATQKATDASGSAAAAAGSAENADTFAKKSQSYAVGGTNTRTGEDTDNAKYYKEQAALAAAAAEKARDDAQAAVGGDFITGTVFKSHANDTTKHVTADEKADWNNKVDKVTGKGLSANDYTDAEKQKVADSQAHAANSGIHVTAEEKNSWNSKVDSVTGKGLSTNDYTDEEKQKLATAQEQILELQNKGGGVVASETAPTDTTVLWIDTANNGIGKYYDGTEWTPIVAVWS</sequence>
<evidence type="ECO:0000256" key="1">
    <source>
        <dbReference type="SAM" id="MobiDB-lite"/>
    </source>
</evidence>
<evidence type="ECO:0000313" key="2">
    <source>
        <dbReference type="EMBL" id="NBH62011.1"/>
    </source>
</evidence>
<dbReference type="RefSeq" id="WP_160202298.1">
    <property type="nucleotide sequence ID" value="NZ_QXWK01000018.1"/>
</dbReference>
<feature type="region of interest" description="Disordered" evidence="1">
    <location>
        <begin position="1"/>
        <end position="23"/>
    </location>
</feature>
<keyword evidence="3" id="KW-1185">Reference proteome</keyword>